<dbReference type="EMBL" id="BLJN01000008">
    <property type="protein sequence ID" value="GFE84207.1"/>
    <property type="molecule type" value="Genomic_DNA"/>
</dbReference>
<feature type="chain" id="PRO_5032327104" description="Lipoprotein" evidence="1">
    <location>
        <begin position="18"/>
        <end position="82"/>
    </location>
</feature>
<reference evidence="3" key="1">
    <citation type="submission" date="2020-01" db="EMBL/GenBank/DDBJ databases">
        <title>'Steroidobacter agaridevorans' sp. nov., agar-degrading bacteria isolated from rhizosphere soils.</title>
        <authorList>
            <person name="Ikenaga M."/>
            <person name="Kataoka M."/>
            <person name="Murouchi A."/>
            <person name="Katsuragi S."/>
            <person name="Sakai M."/>
        </authorList>
    </citation>
    <scope>NUCLEOTIDE SEQUENCE [LARGE SCALE GENOMIC DNA]</scope>
    <source>
        <strain evidence="3">YU21-B</strain>
    </source>
</reference>
<feature type="signal peptide" evidence="1">
    <location>
        <begin position="1"/>
        <end position="17"/>
    </location>
</feature>
<evidence type="ECO:0000256" key="1">
    <source>
        <dbReference type="SAM" id="SignalP"/>
    </source>
</evidence>
<name>A0A829YLG8_9GAMM</name>
<gene>
    <name evidence="2" type="ORF">GCM10011487_62070</name>
</gene>
<proteinExistence type="predicted"/>
<evidence type="ECO:0000313" key="2">
    <source>
        <dbReference type="EMBL" id="GFE84207.1"/>
    </source>
</evidence>
<keyword evidence="3" id="KW-1185">Reference proteome</keyword>
<keyword evidence="1" id="KW-0732">Signal</keyword>
<sequence>MFSVAAAAMLCTACVSAPQTVREQASSALTCDASQVTVTQTKRRYLGDYVFEAAGCGQKLTFECEQAYVLLIPVGTLGCHKE</sequence>
<dbReference type="AlphaFoldDB" id="A0A829YLG8"/>
<comment type="caution">
    <text evidence="2">The sequence shown here is derived from an EMBL/GenBank/DDBJ whole genome shotgun (WGS) entry which is preliminary data.</text>
</comment>
<evidence type="ECO:0008006" key="4">
    <source>
        <dbReference type="Google" id="ProtNLM"/>
    </source>
</evidence>
<organism evidence="2 3">
    <name type="scientific">Steroidobacter agaridevorans</name>
    <dbReference type="NCBI Taxonomy" id="2695856"/>
    <lineage>
        <taxon>Bacteria</taxon>
        <taxon>Pseudomonadati</taxon>
        <taxon>Pseudomonadota</taxon>
        <taxon>Gammaproteobacteria</taxon>
        <taxon>Steroidobacterales</taxon>
        <taxon>Steroidobacteraceae</taxon>
        <taxon>Steroidobacter</taxon>
    </lineage>
</organism>
<protein>
    <recommendedName>
        <fullName evidence="4">Lipoprotein</fullName>
    </recommendedName>
</protein>
<evidence type="ECO:0000313" key="3">
    <source>
        <dbReference type="Proteomes" id="UP000445000"/>
    </source>
</evidence>
<accession>A0A829YLG8</accession>
<dbReference type="Proteomes" id="UP000445000">
    <property type="component" value="Unassembled WGS sequence"/>
</dbReference>